<dbReference type="WBParaSite" id="Gr19_v10_g6225.t1">
    <property type="protein sequence ID" value="Gr19_v10_g6225.t1"/>
    <property type="gene ID" value="Gr19_v10_g6225"/>
</dbReference>
<protein>
    <submittedName>
        <fullName evidence="2">Uncharacterized protein</fullName>
    </submittedName>
</protein>
<reference evidence="2" key="1">
    <citation type="submission" date="2022-11" db="UniProtKB">
        <authorList>
            <consortium name="WormBaseParasite"/>
        </authorList>
    </citation>
    <scope>IDENTIFICATION</scope>
</reference>
<dbReference type="Proteomes" id="UP000887572">
    <property type="component" value="Unplaced"/>
</dbReference>
<sequence length="67" mass="7865">MLESLRALKCHHRCRLPSVPYLHFFFRFHSSHCRRFVTVLLRATGCSQRRCSLLLLLLSSAAEFDDD</sequence>
<evidence type="ECO:0000313" key="1">
    <source>
        <dbReference type="Proteomes" id="UP000887572"/>
    </source>
</evidence>
<dbReference type="AlphaFoldDB" id="A0A914I001"/>
<proteinExistence type="predicted"/>
<keyword evidence="1" id="KW-1185">Reference proteome</keyword>
<evidence type="ECO:0000313" key="2">
    <source>
        <dbReference type="WBParaSite" id="Gr19_v10_g6225.t1"/>
    </source>
</evidence>
<organism evidence="1 2">
    <name type="scientific">Globodera rostochiensis</name>
    <name type="common">Golden nematode worm</name>
    <name type="synonym">Heterodera rostochiensis</name>
    <dbReference type="NCBI Taxonomy" id="31243"/>
    <lineage>
        <taxon>Eukaryota</taxon>
        <taxon>Metazoa</taxon>
        <taxon>Ecdysozoa</taxon>
        <taxon>Nematoda</taxon>
        <taxon>Chromadorea</taxon>
        <taxon>Rhabditida</taxon>
        <taxon>Tylenchina</taxon>
        <taxon>Tylenchomorpha</taxon>
        <taxon>Tylenchoidea</taxon>
        <taxon>Heteroderidae</taxon>
        <taxon>Heteroderinae</taxon>
        <taxon>Globodera</taxon>
    </lineage>
</organism>
<accession>A0A914I001</accession>
<name>A0A914I001_GLORO</name>